<dbReference type="Proteomes" id="UP000614996">
    <property type="component" value="Unassembled WGS sequence"/>
</dbReference>
<evidence type="ECO:0000313" key="3">
    <source>
        <dbReference type="EMBL" id="GIL25307.1"/>
    </source>
</evidence>
<name>A0A8J4AA08_9ACTN</name>
<dbReference type="SUPFAM" id="SSF54593">
    <property type="entry name" value="Glyoxalase/Bleomycin resistance protein/Dihydroxybiphenyl dioxygenase"/>
    <property type="match status" value="1"/>
</dbReference>
<reference evidence="4" key="1">
    <citation type="journal article" date="2021" name="Int. J. Syst. Evol. Microbiol.">
        <title>Actinocatenispora comari sp. nov., an endophytic actinomycete isolated from aerial parts of Comarum salesowianum.</title>
        <authorList>
            <person name="Oyunbileg N."/>
            <person name="Iizaka Y."/>
            <person name="Hamada M."/>
            <person name="Davaapurev B.O."/>
            <person name="Fukumoto A."/>
            <person name="Tsetseg B."/>
            <person name="Kato F."/>
            <person name="Tamura T."/>
            <person name="Batkhuu J."/>
            <person name="Anzai Y."/>
        </authorList>
    </citation>
    <scope>NUCLEOTIDE SEQUENCE [LARGE SCALE GENOMIC DNA]</scope>
    <source>
        <strain evidence="4">NUM-2625</strain>
    </source>
</reference>
<dbReference type="PROSITE" id="PS51819">
    <property type="entry name" value="VOC"/>
    <property type="match status" value="1"/>
</dbReference>
<dbReference type="RefSeq" id="WP_207122932.1">
    <property type="nucleotide sequence ID" value="NZ_BOPO01000005.1"/>
</dbReference>
<accession>A0A8J4AA08</accession>
<dbReference type="InterPro" id="IPR051785">
    <property type="entry name" value="MMCE/EMCE_epimerase"/>
</dbReference>
<gene>
    <name evidence="3" type="ORF">NUM_05620</name>
</gene>
<dbReference type="GO" id="GO:0046872">
    <property type="term" value="F:metal ion binding"/>
    <property type="evidence" value="ECO:0007669"/>
    <property type="project" value="UniProtKB-KW"/>
</dbReference>
<proteinExistence type="predicted"/>
<dbReference type="GO" id="GO:0046491">
    <property type="term" value="P:L-methylmalonyl-CoA metabolic process"/>
    <property type="evidence" value="ECO:0007669"/>
    <property type="project" value="TreeGrafter"/>
</dbReference>
<evidence type="ECO:0000313" key="4">
    <source>
        <dbReference type="Proteomes" id="UP000614996"/>
    </source>
</evidence>
<dbReference type="Pfam" id="PF00903">
    <property type="entry name" value="Glyoxalase"/>
    <property type="match status" value="1"/>
</dbReference>
<dbReference type="InterPro" id="IPR029068">
    <property type="entry name" value="Glyas_Bleomycin-R_OHBP_Dase"/>
</dbReference>
<protein>
    <submittedName>
        <fullName evidence="3">Glyoxalase</fullName>
    </submittedName>
</protein>
<keyword evidence="1" id="KW-0479">Metal-binding</keyword>
<keyword evidence="4" id="KW-1185">Reference proteome</keyword>
<dbReference type="PANTHER" id="PTHR43048:SF4">
    <property type="entry name" value="RING-CLEAVING DIOXYGENASE-RELATED"/>
    <property type="match status" value="1"/>
</dbReference>
<dbReference type="InterPro" id="IPR004360">
    <property type="entry name" value="Glyas_Fos-R_dOase_dom"/>
</dbReference>
<dbReference type="InterPro" id="IPR037523">
    <property type="entry name" value="VOC_core"/>
</dbReference>
<dbReference type="PANTHER" id="PTHR43048">
    <property type="entry name" value="METHYLMALONYL-COA EPIMERASE"/>
    <property type="match status" value="1"/>
</dbReference>
<dbReference type="AlphaFoldDB" id="A0A8J4AA08"/>
<evidence type="ECO:0000256" key="1">
    <source>
        <dbReference type="ARBA" id="ARBA00022723"/>
    </source>
</evidence>
<comment type="caution">
    <text evidence="3">The sequence shown here is derived from an EMBL/GenBank/DDBJ whole genome shotgun (WGS) entry which is preliminary data.</text>
</comment>
<feature type="domain" description="VOC" evidence="2">
    <location>
        <begin position="2"/>
        <end position="127"/>
    </location>
</feature>
<evidence type="ECO:0000259" key="2">
    <source>
        <dbReference type="PROSITE" id="PS51819"/>
    </source>
</evidence>
<organism evidence="3 4">
    <name type="scientific">Actinocatenispora comari</name>
    <dbReference type="NCBI Taxonomy" id="2807577"/>
    <lineage>
        <taxon>Bacteria</taxon>
        <taxon>Bacillati</taxon>
        <taxon>Actinomycetota</taxon>
        <taxon>Actinomycetes</taxon>
        <taxon>Micromonosporales</taxon>
        <taxon>Micromonosporaceae</taxon>
        <taxon>Actinocatenispora</taxon>
    </lineage>
</organism>
<dbReference type="GO" id="GO:0004493">
    <property type="term" value="F:methylmalonyl-CoA epimerase activity"/>
    <property type="evidence" value="ECO:0007669"/>
    <property type="project" value="TreeGrafter"/>
</dbReference>
<sequence>MAVATVRYLVDDVDAAIAFYCGQLGFREVMHPAPPFAMLARGDLRFLLVAPITTDQAGGGSRPMADGTVQTPGGWNRIVLEVDDLDAEVARLRAAGVPFRAEPVTGIGGRQALVQDPAGNLVELFQPVIPEAHESATADSDPDRR</sequence>
<dbReference type="EMBL" id="BOPO01000005">
    <property type="protein sequence ID" value="GIL25307.1"/>
    <property type="molecule type" value="Genomic_DNA"/>
</dbReference>
<dbReference type="Gene3D" id="3.10.180.10">
    <property type="entry name" value="2,3-Dihydroxybiphenyl 1,2-Dioxygenase, domain 1"/>
    <property type="match status" value="1"/>
</dbReference>